<evidence type="ECO:0000313" key="4">
    <source>
        <dbReference type="EMBL" id="MBB4666985.1"/>
    </source>
</evidence>
<keyword evidence="1" id="KW-0175">Coiled coil</keyword>
<name>A0A7W7BQH8_9MICO</name>
<gene>
    <name evidence="4" type="ORF">BKA24_001694</name>
</gene>
<evidence type="ECO:0000256" key="2">
    <source>
        <dbReference type="SAM" id="Phobius"/>
    </source>
</evidence>
<evidence type="ECO:0000259" key="3">
    <source>
        <dbReference type="Pfam" id="PF10145"/>
    </source>
</evidence>
<proteinExistence type="predicted"/>
<dbReference type="InterPro" id="IPR010090">
    <property type="entry name" value="Phage_tape_meas"/>
</dbReference>
<protein>
    <recommendedName>
        <fullName evidence="3">Phage tail tape measure protein domain-containing protein</fullName>
    </recommendedName>
</protein>
<dbReference type="Proteomes" id="UP000573729">
    <property type="component" value="Unassembled WGS sequence"/>
</dbReference>
<dbReference type="EMBL" id="JACHMD010000001">
    <property type="protein sequence ID" value="MBB4666985.1"/>
    <property type="molecule type" value="Genomic_DNA"/>
</dbReference>
<dbReference type="AlphaFoldDB" id="A0A7W7BQH8"/>
<keyword evidence="2" id="KW-0472">Membrane</keyword>
<feature type="coiled-coil region" evidence="1">
    <location>
        <begin position="234"/>
        <end position="389"/>
    </location>
</feature>
<comment type="caution">
    <text evidence="4">The sequence shown here is derived from an EMBL/GenBank/DDBJ whole genome shotgun (WGS) entry which is preliminary data.</text>
</comment>
<dbReference type="Pfam" id="PF10145">
    <property type="entry name" value="PhageMin_Tail"/>
    <property type="match status" value="1"/>
</dbReference>
<keyword evidence="2" id="KW-1133">Transmembrane helix</keyword>
<evidence type="ECO:0000256" key="1">
    <source>
        <dbReference type="SAM" id="Coils"/>
    </source>
</evidence>
<feature type="domain" description="Phage tail tape measure protein" evidence="3">
    <location>
        <begin position="90"/>
        <end position="280"/>
    </location>
</feature>
<dbReference type="RefSeq" id="WP_184217024.1">
    <property type="nucleotide sequence ID" value="NZ_JACHMD010000001.1"/>
</dbReference>
<keyword evidence="2" id="KW-0812">Transmembrane</keyword>
<evidence type="ECO:0000313" key="5">
    <source>
        <dbReference type="Proteomes" id="UP000573729"/>
    </source>
</evidence>
<reference evidence="4 5" key="1">
    <citation type="submission" date="2020-08" db="EMBL/GenBank/DDBJ databases">
        <title>Sequencing the genomes of 1000 actinobacteria strains.</title>
        <authorList>
            <person name="Klenk H.-P."/>
        </authorList>
    </citation>
    <scope>NUCLEOTIDE SEQUENCE [LARGE SCALE GENOMIC DNA]</scope>
    <source>
        <strain evidence="4 5">DSM 24947</strain>
    </source>
</reference>
<sequence>MAAKGGKDFLISILADDTEARSVFDGFGSFVKKAAGGISAAMLAGGVQDAFMGAFEAQQSTAELAAELGVAGDEADRLGAVASAVWADGFGEAPEVNSAIGDIRRNLGEMADDDLERVAGKALAVSTVFEEDVARTIGGVSALVKNDLVDSVDEGMDVIAAGLASTANRGEDLLDTFTEYSPFFAKLGFDAQQSLGLMNQGMEAGARNSDFLADALKEFTIRAQEPVVKTAEEMAAAYERVEQAGASLARAQQNEIASQQSLNEARAQAAMDLADMADQLEGAELSTRSAELALQRAQENAAKVAGDSEATQLDRDEAALAVDQAIFALEQQREATEELRREKADADRAGVEGSAQVQAAHERVADAQKASAEAAADVAEANAAAADNTTPLGKAYERLGIDAAWAANAIATGGPEAQRALQMVRDGLLGVTDPVERNALAVQFFGTKAEDLQGALYAMDPSTAVDAMGNVAGAADRVGQAITDGPMKEIEAMSRDKDLMIQGFLDTDGPMGDLARTWAVWGGEISGVLGALGPLAGAMLLFRGAQVAGTAATAANTGAMIANNAAWWASPVTWIIAGILVAIGLLVAAGIWLVENWDGVSAFFGDVWENMMTGAETATDWIGDRLGEIGDWFGSLGDGVTGVMNFIGDGIMGAGHAIATGFAWLWNNTLGAIDISIPDWVPFIGGNHIGFDKIVIPALAAGGVALGPTLALIGEAGPEAVVPLSQAGDYGLGGSGDGEVTHVVLNLDGRTVYEAVERHKRKRR</sequence>
<organism evidence="4 5">
    <name type="scientific">Microbacterium marinum</name>
    <dbReference type="NCBI Taxonomy" id="421115"/>
    <lineage>
        <taxon>Bacteria</taxon>
        <taxon>Bacillati</taxon>
        <taxon>Actinomycetota</taxon>
        <taxon>Actinomycetes</taxon>
        <taxon>Micrococcales</taxon>
        <taxon>Microbacteriaceae</taxon>
        <taxon>Microbacterium</taxon>
    </lineage>
</organism>
<feature type="transmembrane region" description="Helical" evidence="2">
    <location>
        <begin position="572"/>
        <end position="594"/>
    </location>
</feature>
<accession>A0A7W7BQH8</accession>
<keyword evidence="5" id="KW-1185">Reference proteome</keyword>